<dbReference type="InterPro" id="IPR011542">
    <property type="entry name" value="SUF_FeS_clus_asmbl_SufD"/>
</dbReference>
<evidence type="ECO:0000313" key="5">
    <source>
        <dbReference type="Proteomes" id="UP000240739"/>
    </source>
</evidence>
<dbReference type="Proteomes" id="UP000240739">
    <property type="component" value="Unassembled WGS sequence"/>
</dbReference>
<dbReference type="SUPFAM" id="SSF101960">
    <property type="entry name" value="Stabilizer of iron transporter SufD"/>
    <property type="match status" value="1"/>
</dbReference>
<dbReference type="GO" id="GO:0016226">
    <property type="term" value="P:iron-sulfur cluster assembly"/>
    <property type="evidence" value="ECO:0007669"/>
    <property type="project" value="InterPro"/>
</dbReference>
<dbReference type="Pfam" id="PF01458">
    <property type="entry name" value="SUFBD_core"/>
    <property type="match status" value="1"/>
</dbReference>
<protein>
    <submittedName>
        <fullName evidence="4">Fe-S cluster assembly protein SufD</fullName>
    </submittedName>
</protein>
<evidence type="ECO:0000256" key="1">
    <source>
        <dbReference type="ARBA" id="ARBA00043967"/>
    </source>
</evidence>
<evidence type="ECO:0000259" key="3">
    <source>
        <dbReference type="Pfam" id="PF19295"/>
    </source>
</evidence>
<dbReference type="InterPro" id="IPR000825">
    <property type="entry name" value="SUF_FeS_clus_asmbl_SufBD_core"/>
</dbReference>
<dbReference type="PANTHER" id="PTHR43575">
    <property type="entry name" value="PROTEIN ABCI7, CHLOROPLASTIC"/>
    <property type="match status" value="1"/>
</dbReference>
<dbReference type="EMBL" id="PYYB01000001">
    <property type="protein sequence ID" value="PTL60412.1"/>
    <property type="molecule type" value="Genomic_DNA"/>
</dbReference>
<dbReference type="NCBIfam" id="TIGR01981">
    <property type="entry name" value="sufD"/>
    <property type="match status" value="1"/>
</dbReference>
<dbReference type="RefSeq" id="WP_107569057.1">
    <property type="nucleotide sequence ID" value="NZ_PYYB01000001.1"/>
</dbReference>
<dbReference type="InterPro" id="IPR037284">
    <property type="entry name" value="SUF_FeS_clus_asmbl_SufBD_sf"/>
</dbReference>
<sequence length="411" mass="43985">MATAITEPDWLTARRVGAVERAGELELPSFRGVPGWEFTPIDGLDLDGFAPARSGEAPDRSVFDFDGAVRVGGGAVASSADATSEGPIVLPIAEAAARHPELVERHLGTLVADSPFVARNDAHWSDGVFVYVPRGVQIEAPILVTAVHEQAGSALYTRTLVVLEDGAEAEVWDQLVSADDEADGLVNGVVELIVGQNARLRYVSAQELNEKTWVFGAQRAEVARDGHVDWVTLGFGSKNGKVFLETTLSGPGAHASVTGAYASRGRQHLDVDTLQEHAAENTTSDLAFRGILNDRSSTVWRGMIKVDEGAQQTDAFQESRNLIVSKKAHADAIPGLEILADDVRCTHAAAIAQIDPDQLFYLRSRGLSTAQARRLVIEGFLEATVERLEQGPIREQVTGAIESRLAAVLGA</sequence>
<feature type="domain" description="SUF system FeS cluster assembly SufBD N-terminal" evidence="3">
    <location>
        <begin position="81"/>
        <end position="143"/>
    </location>
</feature>
<accession>A0A2T4UMF2</accession>
<dbReference type="Pfam" id="PF19295">
    <property type="entry name" value="SufBD_N"/>
    <property type="match status" value="1"/>
</dbReference>
<dbReference type="InterPro" id="IPR055346">
    <property type="entry name" value="Fe-S_cluster_assembly_SufBD"/>
</dbReference>
<feature type="domain" description="SUF system FeS cluster assembly SufBD core" evidence="2">
    <location>
        <begin position="150"/>
        <end position="380"/>
    </location>
</feature>
<comment type="similarity">
    <text evidence="1">Belongs to the iron-sulfur cluster assembly SufBD family.</text>
</comment>
<keyword evidence="5" id="KW-1185">Reference proteome</keyword>
<evidence type="ECO:0000313" key="4">
    <source>
        <dbReference type="EMBL" id="PTL60412.1"/>
    </source>
</evidence>
<gene>
    <name evidence="4" type="primary">sufD</name>
    <name evidence="4" type="ORF">C7Y72_12555</name>
</gene>
<proteinExistence type="inferred from homology"/>
<organism evidence="4 5">
    <name type="scientific">Paraconexibacter algicola</name>
    <dbReference type="NCBI Taxonomy" id="2133960"/>
    <lineage>
        <taxon>Bacteria</taxon>
        <taxon>Bacillati</taxon>
        <taxon>Actinomycetota</taxon>
        <taxon>Thermoleophilia</taxon>
        <taxon>Solirubrobacterales</taxon>
        <taxon>Paraconexibacteraceae</taxon>
        <taxon>Paraconexibacter</taxon>
    </lineage>
</organism>
<name>A0A2T4UMF2_9ACTN</name>
<evidence type="ECO:0000259" key="2">
    <source>
        <dbReference type="Pfam" id="PF01458"/>
    </source>
</evidence>
<dbReference type="PANTHER" id="PTHR43575:SF1">
    <property type="entry name" value="PROTEIN ABCI7, CHLOROPLASTIC"/>
    <property type="match status" value="1"/>
</dbReference>
<dbReference type="OrthoDB" id="9803529at2"/>
<reference evidence="4 5" key="1">
    <citation type="submission" date="2018-03" db="EMBL/GenBank/DDBJ databases">
        <title>Aquarubrobacter algicola gen. nov., sp. nov., a novel actinobacterium isolated from shallow eutrophic lake during the end of cyanobacterial harmful algal blooms.</title>
        <authorList>
            <person name="Chun S.J."/>
        </authorList>
    </citation>
    <scope>NUCLEOTIDE SEQUENCE [LARGE SCALE GENOMIC DNA]</scope>
    <source>
        <strain evidence="4 5">Seoho-28</strain>
    </source>
</reference>
<comment type="caution">
    <text evidence="4">The sequence shown here is derived from an EMBL/GenBank/DDBJ whole genome shotgun (WGS) entry which is preliminary data.</text>
</comment>
<dbReference type="AlphaFoldDB" id="A0A2T4UMF2"/>
<dbReference type="InterPro" id="IPR045595">
    <property type="entry name" value="SufBD_N"/>
</dbReference>